<dbReference type="AlphaFoldDB" id="X1SFC7"/>
<organism evidence="1">
    <name type="scientific">marine sediment metagenome</name>
    <dbReference type="NCBI Taxonomy" id="412755"/>
    <lineage>
        <taxon>unclassified sequences</taxon>
        <taxon>metagenomes</taxon>
        <taxon>ecological metagenomes</taxon>
    </lineage>
</organism>
<sequence length="51" mass="5737">MGKLITAKFYPKTYKLLITIQKALPGKPTLVSLADEAIKLLAEKYLKKEES</sequence>
<accession>X1SFC7</accession>
<gene>
    <name evidence="1" type="ORF">S12H4_16359</name>
</gene>
<proteinExistence type="predicted"/>
<name>X1SFC7_9ZZZZ</name>
<protein>
    <submittedName>
        <fullName evidence="1">Uncharacterized protein</fullName>
    </submittedName>
</protein>
<comment type="caution">
    <text evidence="1">The sequence shown here is derived from an EMBL/GenBank/DDBJ whole genome shotgun (WGS) entry which is preliminary data.</text>
</comment>
<reference evidence="1" key="1">
    <citation type="journal article" date="2014" name="Front. Microbiol.">
        <title>High frequency of phylogenetically diverse reductive dehalogenase-homologous genes in deep subseafloor sedimentary metagenomes.</title>
        <authorList>
            <person name="Kawai M."/>
            <person name="Futagami T."/>
            <person name="Toyoda A."/>
            <person name="Takaki Y."/>
            <person name="Nishi S."/>
            <person name="Hori S."/>
            <person name="Arai W."/>
            <person name="Tsubouchi T."/>
            <person name="Morono Y."/>
            <person name="Uchiyama I."/>
            <person name="Ito T."/>
            <person name="Fujiyama A."/>
            <person name="Inagaki F."/>
            <person name="Takami H."/>
        </authorList>
    </citation>
    <scope>NUCLEOTIDE SEQUENCE</scope>
    <source>
        <strain evidence="1">Expedition CK06-06</strain>
    </source>
</reference>
<evidence type="ECO:0000313" key="1">
    <source>
        <dbReference type="EMBL" id="GAI77856.1"/>
    </source>
</evidence>
<dbReference type="EMBL" id="BARW01007908">
    <property type="protein sequence ID" value="GAI77856.1"/>
    <property type="molecule type" value="Genomic_DNA"/>
</dbReference>